<dbReference type="InterPro" id="IPR015500">
    <property type="entry name" value="Peptidase_S8_subtilisin-rel"/>
</dbReference>
<dbReference type="InterPro" id="IPR003137">
    <property type="entry name" value="PA_domain"/>
</dbReference>
<keyword evidence="6" id="KW-0677">Repeat</keyword>
<keyword evidence="8 9" id="KW-0720">Serine protease</keyword>
<feature type="region of interest" description="Disordered" evidence="11">
    <location>
        <begin position="1591"/>
        <end position="1620"/>
    </location>
</feature>
<feature type="domain" description="C5a peptidase/Subtilisin-like protease SBT2-like Fn3-like" evidence="17">
    <location>
        <begin position="658"/>
        <end position="763"/>
    </location>
</feature>
<dbReference type="Proteomes" id="UP000186260">
    <property type="component" value="Chromosome"/>
</dbReference>
<evidence type="ECO:0000256" key="4">
    <source>
        <dbReference type="ARBA" id="ARBA00022670"/>
    </source>
</evidence>
<dbReference type="Gene3D" id="3.30.70.80">
    <property type="entry name" value="Peptidase S8 propeptide/proteinase inhibitor I9"/>
    <property type="match status" value="1"/>
</dbReference>
<dbReference type="InterPro" id="IPR034216">
    <property type="entry name" value="C5a_Peptidase"/>
</dbReference>
<dbReference type="GO" id="GO:0006508">
    <property type="term" value="P:proteolysis"/>
    <property type="evidence" value="ECO:0007669"/>
    <property type="project" value="UniProtKB-KW"/>
</dbReference>
<dbReference type="Gene3D" id="3.50.30.30">
    <property type="match status" value="1"/>
</dbReference>
<protein>
    <submittedName>
        <fullName evidence="18">Serine protease</fullName>
    </submittedName>
</protein>
<sequence>MKFKRTSYLTHLAALGVAAATLMVPLGTANAKDATQNNGVFTKSQLLKLSKESHKSYIDSYNLYKKFGSKTVINSKKPVTVIVTLKKQPKLPSKQAEDSNKVDQNRLIEKWSSKYGMTVRRQFGYLVNGFEATLPIDKMSSLQAEPEVASVAKERLYYPLENYARGLQGVNEEFKRRGLDGTGMLVSIIDTGIDPTHQDMKLDNSAKSHLKVQPRKGFTDKVPDGYNYADENYTIIDSGAEQHGMHVAGIVAANGDEPGKPADKNWRVDGIAPNAQLLAMKVFSNMPGSHGARDADIVAAIEDSVRLGADVINMSLGSDNGFSGTSSATSVALKKAYEAGVLPVISAGNSGLNFSPSGGEDDALGKWDDATLGSPAAFPEAFSVASVENSHLTQLKSEWVDKTNKKTSIPYSPASGKADGKEHEIVNIGLGKEDEVKNLDLHGKYALVERGAIAFSEKFQNAIDKGADGVIVYNKAGDSAQFLGMAGVEKFTCFGASIRRDDALQIVKALKDGKVKISFNDAFMVNNNPENLKPSTFTSWGPTPELDFKPQIAGIGGNVWSTQNGNKYTSMSGTSMAAPNVSGLSTLVMESYKKRFPNLPPKDRAIRVRQALMNTAMILKNKDGVPYAPRQIGAGLAQVDKAVAANVIATVDGNSYAALREVKDSGRNITVNLHNYSNKDVTYNIPQQDVINESNDKDKNTHTYISDDESLNSLSQTVTVPANKTASVTFKLDVNSSHDHYVEGWIRFTSKTSGEQDLAVPYLGFAGNWNHEPIILGPKDAYGKSETKLLAGPYFMMPAVQVNKESDSAYEFSPNGDGVLDSLVPAMVLLRNAADLRYSILNDRGKELRVLGEEHNVSRMSLGNFGSLDKAEATYVSPVSKFDGKVYNPQKGSFETLPDGYYKYRISARLGDKFSWQNCDMRFKIDTHKPEMILSNPVNVKVDDEDDNGHPIKKDAQKITIRVKDAMKSELSDLMVSSQSVDKTIKMYDDDYEKTPCKTDSEGYHVCDVILDKDDTYISASIKDMGGNWNDQSKVFKDKSLYLTGKSVLDGEKLGLKDLKNGKVDLIGYVSKDINHVKISVTNGSDTVQTLDLKPENMKFDAGLSLKDGKNDVKVEASDSNGAVVASDRLTIYFNSHMPTVSVTNANSDGMLPVKSDGSVEIKGKVTNTNKLQVRYKRAKTASDPDEGDWLTGEKKTTVDARDKVTVKSDGTFDITVKPLASEKSITLVAVNDGNSIRQDIGLAGRATVSKANTGDEDDSLNLIVADNLDVIDKKYMWIHSDKTDPKDITNNSLVFRGHVDKSKNITSISFTEANRVKDNGEYEDPKPVETKPDDQGNFSIKLPMHPGVNDFHLLVKSGDKKLFDGPAAIFFDNEPPKITLSKPELYGDTLFVNKDTVDFEGTLSDDAFGYDFYINGSVVSNFMSFDGGGAAVNRKSFTTKIHVADKDHILMQFGDKNKYQFAGMIPVVFDNEIPTVNMTLLNDQKVSDSYVIKVSSKDKNIKSLHVSIDGKDVSSAENNLQKTLAANILSENELDAAKNKPAVPNKSELTVNVPVKELSAGKHLITVEAVDYAGNVATKNTSAEFVVEKKSNDGHGNDHGSSSVTVNPPSASTPAPKAPESIAKLDQSLKGILVAGEHMNDVVRAGKSNPVKLYFAGMDAPAKGDAGSKSHKTKVSSVTSEFIKELKKNKVAYAYAYMYSSPVLLKGADGSKYVKVILDKNGQPQFNVVIPAGYFGKHTIVLLNDKGEQLAWANVWVVPENATAFDETAAEINLKYSELHSGTGFGNGLGAGSGFGTFTGTTYVGTDGNASNGSANAGAANGNAAAKQKAAEKEQAAAKSAAKKMTSDLAMTGSSVIGMVVTFMVLLASGAVTFKTRRHHTHASK</sequence>
<evidence type="ECO:0000259" key="14">
    <source>
        <dbReference type="Pfam" id="PF00082"/>
    </source>
</evidence>
<evidence type="ECO:0000256" key="12">
    <source>
        <dbReference type="SAM" id="Phobius"/>
    </source>
</evidence>
<dbReference type="InterPro" id="IPR037045">
    <property type="entry name" value="S8pro/Inhibitor_I9_sf"/>
</dbReference>
<evidence type="ECO:0000256" key="7">
    <source>
        <dbReference type="ARBA" id="ARBA00022801"/>
    </source>
</evidence>
<evidence type="ECO:0000256" key="3">
    <source>
        <dbReference type="ARBA" id="ARBA00022525"/>
    </source>
</evidence>
<feature type="chain" id="PRO_5046922998" evidence="13">
    <location>
        <begin position="32"/>
        <end position="1886"/>
    </location>
</feature>
<feature type="active site" description="Charge relay system" evidence="9">
    <location>
        <position position="190"/>
    </location>
</feature>
<feature type="domain" description="Inhibitor I9" evidence="16">
    <location>
        <begin position="80"/>
        <end position="157"/>
    </location>
</feature>
<dbReference type="CDD" id="cd07475">
    <property type="entry name" value="Peptidases_S8_C5a_Peptidase"/>
    <property type="match status" value="1"/>
</dbReference>
<evidence type="ECO:0000256" key="11">
    <source>
        <dbReference type="SAM" id="MobiDB-lite"/>
    </source>
</evidence>
<keyword evidence="12" id="KW-1133">Transmembrane helix</keyword>
<evidence type="ECO:0000256" key="6">
    <source>
        <dbReference type="ARBA" id="ARBA00022737"/>
    </source>
</evidence>
<dbReference type="InterPro" id="IPR050131">
    <property type="entry name" value="Peptidase_S8_subtilisin-like"/>
</dbReference>
<keyword evidence="4 9" id="KW-0645">Protease</keyword>
<dbReference type="EMBL" id="CP019058">
    <property type="protein sequence ID" value="APW18438.1"/>
    <property type="molecule type" value="Genomic_DNA"/>
</dbReference>
<dbReference type="Gene3D" id="2.60.40.1710">
    <property type="entry name" value="Subtilisin-like superfamily"/>
    <property type="match status" value="1"/>
</dbReference>
<dbReference type="InterPro" id="IPR023827">
    <property type="entry name" value="Peptidase_S8_Asp-AS"/>
</dbReference>
<dbReference type="GO" id="GO:0008233">
    <property type="term" value="F:peptidase activity"/>
    <property type="evidence" value="ECO:0007669"/>
    <property type="project" value="UniProtKB-KW"/>
</dbReference>
<name>A0ABM6GIF0_9BIFI</name>
<organism evidence="18 19">
    <name type="scientific">Gardnerella swidsinskii</name>
    <dbReference type="NCBI Taxonomy" id="2792979"/>
    <lineage>
        <taxon>Bacteria</taxon>
        <taxon>Bacillati</taxon>
        <taxon>Actinomycetota</taxon>
        <taxon>Actinomycetes</taxon>
        <taxon>Bifidobacteriales</taxon>
        <taxon>Bifidobacteriaceae</taxon>
        <taxon>Gardnerella</taxon>
    </lineage>
</organism>
<feature type="domain" description="PA" evidence="15">
    <location>
        <begin position="436"/>
        <end position="477"/>
    </location>
</feature>
<keyword evidence="5 13" id="KW-0732">Signal</keyword>
<feature type="domain" description="Peptidase S8/S53" evidence="14">
    <location>
        <begin position="181"/>
        <end position="635"/>
    </location>
</feature>
<feature type="active site" description="Charge relay system" evidence="9">
    <location>
        <position position="243"/>
    </location>
</feature>
<dbReference type="Pfam" id="PF00082">
    <property type="entry name" value="Peptidase_S8"/>
    <property type="match status" value="1"/>
</dbReference>
<feature type="signal peptide" evidence="13">
    <location>
        <begin position="1"/>
        <end position="31"/>
    </location>
</feature>
<keyword evidence="12" id="KW-0812">Transmembrane</keyword>
<evidence type="ECO:0000313" key="19">
    <source>
        <dbReference type="Proteomes" id="UP000186260"/>
    </source>
</evidence>
<dbReference type="PANTHER" id="PTHR43806">
    <property type="entry name" value="PEPTIDASE S8"/>
    <property type="match status" value="1"/>
</dbReference>
<keyword evidence="12" id="KW-0472">Membrane</keyword>
<evidence type="ECO:0000256" key="8">
    <source>
        <dbReference type="ARBA" id="ARBA00022825"/>
    </source>
</evidence>
<dbReference type="Pfam" id="PF02225">
    <property type="entry name" value="PA"/>
    <property type="match status" value="1"/>
</dbReference>
<evidence type="ECO:0000256" key="9">
    <source>
        <dbReference type="PROSITE-ProRule" id="PRU01240"/>
    </source>
</evidence>
<feature type="compositionally biased region" description="Low complexity" evidence="11">
    <location>
        <begin position="1609"/>
        <end position="1620"/>
    </location>
</feature>
<evidence type="ECO:0000259" key="17">
    <source>
        <dbReference type="Pfam" id="PF06280"/>
    </source>
</evidence>
<evidence type="ECO:0000259" key="16">
    <source>
        <dbReference type="Pfam" id="PF05922"/>
    </source>
</evidence>
<keyword evidence="3" id="KW-0964">Secreted</keyword>
<evidence type="ECO:0000256" key="13">
    <source>
        <dbReference type="SAM" id="SignalP"/>
    </source>
</evidence>
<dbReference type="InterPro" id="IPR023828">
    <property type="entry name" value="Peptidase_S8_Ser-AS"/>
</dbReference>
<evidence type="ECO:0000259" key="15">
    <source>
        <dbReference type="Pfam" id="PF02225"/>
    </source>
</evidence>
<accession>A0ABM6GIF0</accession>
<keyword evidence="2" id="KW-0134">Cell wall</keyword>
<dbReference type="InterPro" id="IPR010435">
    <property type="entry name" value="C5a/SBT2-like_Fn3"/>
</dbReference>
<dbReference type="PROSITE" id="PS00138">
    <property type="entry name" value="SUBTILASE_SER"/>
    <property type="match status" value="1"/>
</dbReference>
<dbReference type="InterPro" id="IPR000209">
    <property type="entry name" value="Peptidase_S8/S53_dom"/>
</dbReference>
<dbReference type="InterPro" id="IPR010259">
    <property type="entry name" value="S8pro/Inhibitor_I9"/>
</dbReference>
<evidence type="ECO:0000256" key="5">
    <source>
        <dbReference type="ARBA" id="ARBA00022729"/>
    </source>
</evidence>
<reference evidence="19" key="1">
    <citation type="submission" date="2017-01" db="EMBL/GenBank/DDBJ databases">
        <title>Gardnerella vaginalis bacteremia associated with severe acute encephalopathy in a young female patient: Case Report and characterization of the isolate.</title>
        <authorList>
            <person name="Tankovic J."/>
            <person name="Timinskas A."/>
            <person name="Zilnyte M."/>
            <person name="Janulaitiene M."/>
            <person name="Zvirbliene A."/>
            <person name="Pleckaityte M."/>
        </authorList>
    </citation>
    <scope>NUCLEOTIDE SEQUENCE [LARGE SCALE GENOMIC DNA]</scope>
    <source>
        <strain evidence="19">GV37</strain>
    </source>
</reference>
<evidence type="ECO:0000256" key="2">
    <source>
        <dbReference type="ARBA" id="ARBA00022512"/>
    </source>
</evidence>
<dbReference type="PROSITE" id="PS51892">
    <property type="entry name" value="SUBTILASE"/>
    <property type="match status" value="1"/>
</dbReference>
<dbReference type="InterPro" id="IPR046450">
    <property type="entry name" value="PA_dom_sf"/>
</dbReference>
<dbReference type="Pfam" id="PF06280">
    <property type="entry name" value="fn3_5"/>
    <property type="match status" value="1"/>
</dbReference>
<proteinExistence type="inferred from homology"/>
<dbReference type="InterPro" id="IPR036852">
    <property type="entry name" value="Peptidase_S8/S53_dom_sf"/>
</dbReference>
<dbReference type="SUPFAM" id="SSF52743">
    <property type="entry name" value="Subtilisin-like"/>
    <property type="match status" value="1"/>
</dbReference>
<dbReference type="PANTHER" id="PTHR43806:SF11">
    <property type="entry name" value="CEREVISIN-RELATED"/>
    <property type="match status" value="1"/>
</dbReference>
<evidence type="ECO:0000313" key="18">
    <source>
        <dbReference type="EMBL" id="APW18438.1"/>
    </source>
</evidence>
<dbReference type="PROSITE" id="PS00137">
    <property type="entry name" value="SUBTILASE_HIS"/>
    <property type="match status" value="1"/>
</dbReference>
<dbReference type="Gene3D" id="3.40.50.200">
    <property type="entry name" value="Peptidase S8/S53 domain"/>
    <property type="match status" value="1"/>
</dbReference>
<dbReference type="RefSeq" id="WP_076002680.1">
    <property type="nucleotide sequence ID" value="NZ_CP019058.1"/>
</dbReference>
<keyword evidence="19" id="KW-1185">Reference proteome</keyword>
<dbReference type="Pfam" id="PF05922">
    <property type="entry name" value="Inhibitor_I9"/>
    <property type="match status" value="1"/>
</dbReference>
<evidence type="ECO:0000256" key="1">
    <source>
        <dbReference type="ARBA" id="ARBA00011073"/>
    </source>
</evidence>
<gene>
    <name evidence="18" type="ORF">BVL65_02260</name>
</gene>
<feature type="transmembrane region" description="Helical" evidence="12">
    <location>
        <begin position="1850"/>
        <end position="1875"/>
    </location>
</feature>
<feature type="active site" description="Charge relay system" evidence="9">
    <location>
        <position position="575"/>
    </location>
</feature>
<dbReference type="InterPro" id="IPR022398">
    <property type="entry name" value="Peptidase_S8_His-AS"/>
</dbReference>
<evidence type="ECO:0000256" key="10">
    <source>
        <dbReference type="RuleBase" id="RU003355"/>
    </source>
</evidence>
<dbReference type="PROSITE" id="PS00136">
    <property type="entry name" value="SUBTILASE_ASP"/>
    <property type="match status" value="1"/>
</dbReference>
<dbReference type="SUPFAM" id="SSF52025">
    <property type="entry name" value="PA domain"/>
    <property type="match status" value="1"/>
</dbReference>
<comment type="similarity">
    <text evidence="1 9 10">Belongs to the peptidase S8 family.</text>
</comment>
<keyword evidence="7 9" id="KW-0378">Hydrolase</keyword>
<dbReference type="PRINTS" id="PR00723">
    <property type="entry name" value="SUBTILISIN"/>
</dbReference>